<organism evidence="2 3">
    <name type="scientific">Actinocatenispora rupis</name>
    <dbReference type="NCBI Taxonomy" id="519421"/>
    <lineage>
        <taxon>Bacteria</taxon>
        <taxon>Bacillati</taxon>
        <taxon>Actinomycetota</taxon>
        <taxon>Actinomycetes</taxon>
        <taxon>Micromonosporales</taxon>
        <taxon>Micromonosporaceae</taxon>
        <taxon>Actinocatenispora</taxon>
    </lineage>
</organism>
<evidence type="ECO:0000313" key="2">
    <source>
        <dbReference type="EMBL" id="GID11117.1"/>
    </source>
</evidence>
<dbReference type="Proteomes" id="UP000612808">
    <property type="component" value="Unassembled WGS sequence"/>
</dbReference>
<keyword evidence="3" id="KW-1185">Reference proteome</keyword>
<name>A0A8J3J356_9ACTN</name>
<dbReference type="RefSeq" id="WP_203656894.1">
    <property type="nucleotide sequence ID" value="NZ_BAAAZM010000019.1"/>
</dbReference>
<dbReference type="AlphaFoldDB" id="A0A8J3J356"/>
<comment type="caution">
    <text evidence="2">The sequence shown here is derived from an EMBL/GenBank/DDBJ whole genome shotgun (WGS) entry which is preliminary data.</text>
</comment>
<gene>
    <name evidence="2" type="ORF">Aru02nite_20060</name>
</gene>
<dbReference type="EMBL" id="BOMB01000010">
    <property type="protein sequence ID" value="GID11117.1"/>
    <property type="molecule type" value="Genomic_DNA"/>
</dbReference>
<proteinExistence type="predicted"/>
<evidence type="ECO:0000256" key="1">
    <source>
        <dbReference type="SAM" id="Phobius"/>
    </source>
</evidence>
<evidence type="ECO:0000313" key="3">
    <source>
        <dbReference type="Proteomes" id="UP000612808"/>
    </source>
</evidence>
<keyword evidence="1" id="KW-0472">Membrane</keyword>
<keyword evidence="1" id="KW-0812">Transmembrane</keyword>
<sequence length="148" mass="15890">MEPVVERRSGAEPVARWVRVVVGLLALAEAAVGAWTVLAPRSFFGLRFVSLGETYNPHLLLDVGVYSLAMALLLALAAGYGQRRLVRVALLAFLTYAVGHLAVHATHREALGAAEFAELLAWLALGAVLPLVLLAVTRPRRDVTAREG</sequence>
<feature type="transmembrane region" description="Helical" evidence="1">
    <location>
        <begin position="85"/>
        <end position="107"/>
    </location>
</feature>
<feature type="transmembrane region" description="Helical" evidence="1">
    <location>
        <begin position="58"/>
        <end position="78"/>
    </location>
</feature>
<protein>
    <submittedName>
        <fullName evidence="2">Uncharacterized protein</fullName>
    </submittedName>
</protein>
<feature type="transmembrane region" description="Helical" evidence="1">
    <location>
        <begin position="119"/>
        <end position="136"/>
    </location>
</feature>
<keyword evidence="1" id="KW-1133">Transmembrane helix</keyword>
<feature type="transmembrane region" description="Helical" evidence="1">
    <location>
        <begin position="17"/>
        <end position="38"/>
    </location>
</feature>
<reference evidence="2" key="1">
    <citation type="submission" date="2021-01" db="EMBL/GenBank/DDBJ databases">
        <title>Whole genome shotgun sequence of Actinocatenispora rupis NBRC 107355.</title>
        <authorList>
            <person name="Komaki H."/>
            <person name="Tamura T."/>
        </authorList>
    </citation>
    <scope>NUCLEOTIDE SEQUENCE</scope>
    <source>
        <strain evidence="2">NBRC 107355</strain>
    </source>
</reference>
<accession>A0A8J3J356</accession>